<feature type="region of interest" description="Disordered" evidence="1">
    <location>
        <begin position="754"/>
        <end position="780"/>
    </location>
</feature>
<protein>
    <recommendedName>
        <fullName evidence="2">Fungal-type protein kinase domain-containing protein</fullName>
    </recommendedName>
</protein>
<feature type="region of interest" description="Disordered" evidence="1">
    <location>
        <begin position="73"/>
        <end position="96"/>
    </location>
</feature>
<evidence type="ECO:0000313" key="3">
    <source>
        <dbReference type="EMBL" id="KAJ2808699.1"/>
    </source>
</evidence>
<keyword evidence="4" id="KW-1185">Reference proteome</keyword>
<name>A0A9W8I0M8_9FUNG</name>
<organism evidence="3 4">
    <name type="scientific">Coemansia guatemalensis</name>
    <dbReference type="NCBI Taxonomy" id="2761395"/>
    <lineage>
        <taxon>Eukaryota</taxon>
        <taxon>Fungi</taxon>
        <taxon>Fungi incertae sedis</taxon>
        <taxon>Zoopagomycota</taxon>
        <taxon>Kickxellomycotina</taxon>
        <taxon>Kickxellomycetes</taxon>
        <taxon>Kickxellales</taxon>
        <taxon>Kickxellaceae</taxon>
        <taxon>Coemansia</taxon>
    </lineage>
</organism>
<dbReference type="Proteomes" id="UP001140094">
    <property type="component" value="Unassembled WGS sequence"/>
</dbReference>
<feature type="region of interest" description="Disordered" evidence="1">
    <location>
        <begin position="849"/>
        <end position="878"/>
    </location>
</feature>
<feature type="compositionally biased region" description="Basic residues" evidence="1">
    <location>
        <begin position="82"/>
        <end position="96"/>
    </location>
</feature>
<feature type="domain" description="Fungal-type protein kinase" evidence="2">
    <location>
        <begin position="288"/>
        <end position="614"/>
    </location>
</feature>
<dbReference type="PANTHER" id="PTHR38248">
    <property type="entry name" value="FUNK1 6"/>
    <property type="match status" value="1"/>
</dbReference>
<dbReference type="SUPFAM" id="SSF56112">
    <property type="entry name" value="Protein kinase-like (PK-like)"/>
    <property type="match status" value="1"/>
</dbReference>
<gene>
    <name evidence="3" type="ORF">H4R20_000709</name>
</gene>
<dbReference type="PANTHER" id="PTHR38248:SF2">
    <property type="entry name" value="FUNK1 11"/>
    <property type="match status" value="1"/>
</dbReference>
<feature type="region of interest" description="Disordered" evidence="1">
    <location>
        <begin position="980"/>
        <end position="1007"/>
    </location>
</feature>
<feature type="compositionally biased region" description="Polar residues" evidence="1">
    <location>
        <begin position="802"/>
        <end position="811"/>
    </location>
</feature>
<dbReference type="AlphaFoldDB" id="A0A9W8I0M8"/>
<dbReference type="InterPro" id="IPR040976">
    <property type="entry name" value="Pkinase_fungal"/>
</dbReference>
<reference evidence="3" key="1">
    <citation type="submission" date="2022-07" db="EMBL/GenBank/DDBJ databases">
        <title>Phylogenomic reconstructions and comparative analyses of Kickxellomycotina fungi.</title>
        <authorList>
            <person name="Reynolds N.K."/>
            <person name="Stajich J.E."/>
            <person name="Barry K."/>
            <person name="Grigoriev I.V."/>
            <person name="Crous P."/>
            <person name="Smith M.E."/>
        </authorList>
    </citation>
    <scope>NUCLEOTIDE SEQUENCE</scope>
    <source>
        <strain evidence="3">NRRL 1565</strain>
    </source>
</reference>
<dbReference type="Pfam" id="PF17667">
    <property type="entry name" value="Pkinase_fungal"/>
    <property type="match status" value="1"/>
</dbReference>
<dbReference type="Gene3D" id="1.10.510.10">
    <property type="entry name" value="Transferase(Phosphotransferase) domain 1"/>
    <property type="match status" value="1"/>
</dbReference>
<sequence>MDATRAPKGVQGQIEQQAFRIDVCGHQYSLPAEQLEAATLDAQLRMLAQPFSQALCGLAVDLAPVVADAMEKHMEQPAGAAARRRRRSVGTRRRSLRKRESLLTTLAMGERQQLAASFRQLCDVEQGAEDPMGMLCDVLALLAQELRDALPDGTACSTGAAAQQLARVFATATAPADGSRRRSTEDGVVEFAVAPAALDGDGTACTDAADSLVGVYTTREDAAQPFTTGLVEYLIAGMNRHARQRPDVRHAWGLIAAPGSVRWCLLESDAIHVTGEVDLGTCEGRRALATVYVGLCLSESWRLGADPTMCWRADIERWAIECPTDVCDPRHGDGAGDTVRGGRRLRRSARLTTAPVLPERPASVTVYAPRAPLFVADSFFGRFTRCFAAARTPDATEFDLVLKDSWQLLPDDGEQAPDDEIHVLDHVRARMDAARADAVYPRILCGGTVRIATGAAEATRDTSQLVLDDLDAYTRWTVPHGFYARTATAPSAPPLRRLHRRMASGPVGTPLQSLRSEHDVVVVLADAMQSHAEILQHAGVLHRDVSLNNVMAVRSGTHGRLRGMLIDFDHAVDVAAPRNTRTPGNVGTGPFMSIANLEGLDVPRTAADDWEALICLLFCLAAKSPAARDEMGRIFAHVSAHGIADVKREMFASPRALDRAIVRFLNPSYAMLIRLIRALHDAAFMLPRCQGTTQVSLRGNRLVDPVQRRVQYAEEIQARCLAAMHAAVLEISSMTSLSDAVAAISHACCDLQRQQGRQPTEKEQEQVQQKPEQLHSELDIPLPLNEPQLLLRHSSEKLRPSQPCSARSATASDADKTLLDGSAEASACRAPETSRDSVDSLSTLLAEEVSAAPVRSSKRSRPHSLPHPYNRSTSDTLTDVRTARTGLKLPVADYTKQQLRILVREEEAAAVRKRKGDANDQEDSPRTKRRKMIHESPEPLSYDSSCPHYVPLSADSITPARSHRQLAFSASAAPAVAASPTPLASHSSMELPPLHMSPLSNRKRYLN</sequence>
<accession>A0A9W8I0M8</accession>
<feature type="region of interest" description="Disordered" evidence="1">
    <location>
        <begin position="795"/>
        <end position="815"/>
    </location>
</feature>
<proteinExistence type="predicted"/>
<dbReference type="OrthoDB" id="2747778at2759"/>
<comment type="caution">
    <text evidence="3">The sequence shown here is derived from an EMBL/GenBank/DDBJ whole genome shotgun (WGS) entry which is preliminary data.</text>
</comment>
<feature type="region of interest" description="Disordered" evidence="1">
    <location>
        <begin position="910"/>
        <end position="945"/>
    </location>
</feature>
<evidence type="ECO:0000256" key="1">
    <source>
        <dbReference type="SAM" id="MobiDB-lite"/>
    </source>
</evidence>
<evidence type="ECO:0000313" key="4">
    <source>
        <dbReference type="Proteomes" id="UP001140094"/>
    </source>
</evidence>
<evidence type="ECO:0000259" key="2">
    <source>
        <dbReference type="Pfam" id="PF17667"/>
    </source>
</evidence>
<dbReference type="InterPro" id="IPR011009">
    <property type="entry name" value="Kinase-like_dom_sf"/>
</dbReference>
<dbReference type="EMBL" id="JANBUO010000029">
    <property type="protein sequence ID" value="KAJ2808699.1"/>
    <property type="molecule type" value="Genomic_DNA"/>
</dbReference>